<keyword evidence="6" id="KW-1185">Reference proteome</keyword>
<dbReference type="PANTHER" id="PTHR34408:SF1">
    <property type="entry name" value="GLYCOSYL HYDROLASE FAMILY 19 DOMAIN-CONTAINING PROTEIN HI_1415"/>
    <property type="match status" value="1"/>
</dbReference>
<dbReference type="Gene3D" id="2.30.30.40">
    <property type="entry name" value="SH3 Domains"/>
    <property type="match status" value="5"/>
</dbReference>
<dbReference type="Pfam" id="PF08239">
    <property type="entry name" value="SH3_3"/>
    <property type="match status" value="5"/>
</dbReference>
<feature type="compositionally biased region" description="Polar residues" evidence="1">
    <location>
        <begin position="1"/>
        <end position="17"/>
    </location>
</feature>
<evidence type="ECO:0000313" key="5">
    <source>
        <dbReference type="Proteomes" id="UP000075221"/>
    </source>
</evidence>
<dbReference type="InterPro" id="IPR003646">
    <property type="entry name" value="SH3-like_bac-type"/>
</dbReference>
<sequence length="556" mass="57757">MTSRDYLNVRSAPSTSADRVGLLSPGDSVKSTGRLSDGFQEIVFKGAARWASAASLRAVPAAETSASAPATASPDTASKTDATPSATPKAATSATPKATTSATPKVVAAKAQSVAKTAAKSATTSTATKTVYTSTAVNLRSGAGTNYRTYGTLAKGATLTTRGTATNGWTPVTYNGRAGWVSTQYLTTTKPAADKPAPTKPATKTVYTSTAVNLRSGAGTTYRTYGTLAKGATLTTRGTATNGWTPVTYNGRAGWVSTQYLTTTKPAADKPAPTKPATKTVYTSTAVNLRSGAGTTYRTYGTLAKGATLTTRGTATNGWTPVTYNGRAGWVSTQYLTTTKPAADKPAPTKPATKTVYTSTAVNLRSGAGTTYRTYGTLAKGATLTTRGTATNGWTPVTYNGRAGWVSTQYLTTTKPATSTGSGTSSGSSSWASLTAGGSSGLSGLRPNAVGIVNRVLTAFPQIKTIYGVRSDSIDDHPSGHAVDLMLPRGTADSALGQQIANYFRAHASELHVQYIMWNKHIWNISRDSEGWRVVADRGSATANHMDHVHITTVWD</sequence>
<evidence type="ECO:0000313" key="4">
    <source>
        <dbReference type="EMBL" id="AOZ46659.1"/>
    </source>
</evidence>
<dbReference type="EMBL" id="CP014352">
    <property type="protein sequence ID" value="AMS05179.1"/>
    <property type="molecule type" value="Genomic_DNA"/>
</dbReference>
<dbReference type="Proteomes" id="UP000178666">
    <property type="component" value="Chromosome"/>
</dbReference>
<evidence type="ECO:0000259" key="2">
    <source>
        <dbReference type="PROSITE" id="PS51781"/>
    </source>
</evidence>
<dbReference type="AlphaFoldDB" id="A0AAC8YEW6"/>
<accession>A0AAC8YEW6</accession>
<reference evidence="3 5" key="2">
    <citation type="submission" date="2016-02" db="EMBL/GenBank/DDBJ databases">
        <title>Complete Genome Sequence of Propionibacterium acidipropionici ATCC 55737.</title>
        <authorList>
            <person name="Luna Flores C.H."/>
            <person name="Nielsen L.K."/>
            <person name="Marcellin E."/>
        </authorList>
    </citation>
    <scope>NUCLEOTIDE SEQUENCE [LARGE SCALE GENOMIC DNA]</scope>
    <source>
        <strain evidence="3 5">ATCC 55737</strain>
    </source>
</reference>
<feature type="domain" description="SH3b" evidence="2">
    <location>
        <begin position="351"/>
        <end position="415"/>
    </location>
</feature>
<dbReference type="SMART" id="SM00287">
    <property type="entry name" value="SH3b"/>
    <property type="match status" value="5"/>
</dbReference>
<dbReference type="InterPro" id="IPR058593">
    <property type="entry name" value="ARB_07466-like_C"/>
</dbReference>
<dbReference type="PANTHER" id="PTHR34408">
    <property type="entry name" value="FAMILY PROTEIN, PUTATIVE-RELATED"/>
    <property type="match status" value="1"/>
</dbReference>
<feature type="region of interest" description="Disordered" evidence="1">
    <location>
        <begin position="1"/>
        <end position="34"/>
    </location>
</feature>
<evidence type="ECO:0000313" key="6">
    <source>
        <dbReference type="Proteomes" id="UP000178666"/>
    </source>
</evidence>
<dbReference type="Pfam" id="PF26571">
    <property type="entry name" value="VldE"/>
    <property type="match status" value="1"/>
</dbReference>
<feature type="domain" description="SH3b" evidence="2">
    <location>
        <begin position="201"/>
        <end position="265"/>
    </location>
</feature>
<dbReference type="RefSeq" id="WP_062819365.1">
    <property type="nucleotide sequence ID" value="NZ_CP014352.1"/>
</dbReference>
<name>A0AAC8YEW6_9ACTN</name>
<feature type="domain" description="SH3b" evidence="2">
    <location>
        <begin position="276"/>
        <end position="340"/>
    </location>
</feature>
<dbReference type="InterPro" id="IPR052354">
    <property type="entry name" value="Cell_Wall_Dynamics_Protein"/>
</dbReference>
<dbReference type="EMBL" id="CP015970">
    <property type="protein sequence ID" value="AOZ46659.1"/>
    <property type="molecule type" value="Genomic_DNA"/>
</dbReference>
<dbReference type="Proteomes" id="UP000075221">
    <property type="component" value="Chromosome"/>
</dbReference>
<dbReference type="PROSITE" id="PS51781">
    <property type="entry name" value="SH3B"/>
    <property type="match status" value="4"/>
</dbReference>
<feature type="domain" description="SH3b" evidence="2">
    <location>
        <begin position="126"/>
        <end position="190"/>
    </location>
</feature>
<reference evidence="4 6" key="1">
    <citation type="journal article" date="2016" name="Plant Dis.">
        <title>Improved production of propionic acid using genome shuffling.</title>
        <authorList>
            <person name="Luna-Flores C.H."/>
            <person name="Palfreyman R.W."/>
            <person name="Kromer J.O."/>
            <person name="Nielsen L.K."/>
            <person name="Marcellin E."/>
        </authorList>
    </citation>
    <scope>NUCLEOTIDE SEQUENCE [LARGE SCALE GENOMIC DNA]</scope>
    <source>
        <strain evidence="4 6">F3E8</strain>
    </source>
</reference>
<organism evidence="3 5">
    <name type="scientific">Acidipropionibacterium acidipropionici</name>
    <dbReference type="NCBI Taxonomy" id="1748"/>
    <lineage>
        <taxon>Bacteria</taxon>
        <taxon>Bacillati</taxon>
        <taxon>Actinomycetota</taxon>
        <taxon>Actinomycetes</taxon>
        <taxon>Propionibacteriales</taxon>
        <taxon>Propionibacteriaceae</taxon>
        <taxon>Acidipropionibacterium</taxon>
    </lineage>
</organism>
<feature type="region of interest" description="Disordered" evidence="1">
    <location>
        <begin position="63"/>
        <end position="104"/>
    </location>
</feature>
<evidence type="ECO:0000313" key="3">
    <source>
        <dbReference type="EMBL" id="AMS05179.1"/>
    </source>
</evidence>
<evidence type="ECO:0000256" key="1">
    <source>
        <dbReference type="SAM" id="MobiDB-lite"/>
    </source>
</evidence>
<proteinExistence type="predicted"/>
<protein>
    <recommendedName>
        <fullName evidence="2">SH3b domain-containing protein</fullName>
    </recommendedName>
</protein>
<gene>
    <name evidence="4" type="ORF">A8L58_08035</name>
    <name evidence="3" type="ORF">AXH35_06570</name>
</gene>